<evidence type="ECO:0000259" key="5">
    <source>
        <dbReference type="PROSITE" id="PS51999"/>
    </source>
</evidence>
<dbReference type="AlphaFoldDB" id="A0A803L2Q7"/>
<protein>
    <recommendedName>
        <fullName evidence="5">GRF-type domain-containing protein</fullName>
    </recommendedName>
</protein>
<reference evidence="6" key="1">
    <citation type="journal article" date="2017" name="Nature">
        <title>The genome of Chenopodium quinoa.</title>
        <authorList>
            <person name="Jarvis D.E."/>
            <person name="Ho Y.S."/>
            <person name="Lightfoot D.J."/>
            <person name="Schmoeckel S.M."/>
            <person name="Li B."/>
            <person name="Borm T.J.A."/>
            <person name="Ohyanagi H."/>
            <person name="Mineta K."/>
            <person name="Michell C.T."/>
            <person name="Saber N."/>
            <person name="Kharbatia N.M."/>
            <person name="Rupper R.R."/>
            <person name="Sharp A.R."/>
            <person name="Dally N."/>
            <person name="Boughton B.A."/>
            <person name="Woo Y.H."/>
            <person name="Gao G."/>
            <person name="Schijlen E.G.W.M."/>
            <person name="Guo X."/>
            <person name="Momin A.A."/>
            <person name="Negrao S."/>
            <person name="Al-Babili S."/>
            <person name="Gehring C."/>
            <person name="Roessner U."/>
            <person name="Jung C."/>
            <person name="Murphy K."/>
            <person name="Arold S.T."/>
            <person name="Gojobori T."/>
            <person name="van der Linden C.G."/>
            <person name="van Loo E.N."/>
            <person name="Jellen E.N."/>
            <person name="Maughan P.J."/>
            <person name="Tester M."/>
        </authorList>
    </citation>
    <scope>NUCLEOTIDE SEQUENCE [LARGE SCALE GENOMIC DNA]</scope>
    <source>
        <strain evidence="6">cv. PI 614886</strain>
    </source>
</reference>
<evidence type="ECO:0000313" key="7">
    <source>
        <dbReference type="Proteomes" id="UP000596660"/>
    </source>
</evidence>
<dbReference type="PROSITE" id="PS51999">
    <property type="entry name" value="ZF_GRF"/>
    <property type="match status" value="1"/>
</dbReference>
<keyword evidence="7" id="KW-1185">Reference proteome</keyword>
<reference evidence="6" key="2">
    <citation type="submission" date="2021-03" db="UniProtKB">
        <authorList>
            <consortium name="EnsemblPlants"/>
        </authorList>
    </citation>
    <scope>IDENTIFICATION</scope>
</reference>
<evidence type="ECO:0000256" key="2">
    <source>
        <dbReference type="ARBA" id="ARBA00022771"/>
    </source>
</evidence>
<evidence type="ECO:0000256" key="1">
    <source>
        <dbReference type="ARBA" id="ARBA00022723"/>
    </source>
</evidence>
<evidence type="ECO:0000313" key="6">
    <source>
        <dbReference type="EnsemblPlants" id="AUR62006146-RA:cds"/>
    </source>
</evidence>
<keyword evidence="2 4" id="KW-0863">Zinc-finger</keyword>
<name>A0A803L2Q7_CHEQI</name>
<dbReference type="GO" id="GO:0008270">
    <property type="term" value="F:zinc ion binding"/>
    <property type="evidence" value="ECO:0007669"/>
    <property type="project" value="UniProtKB-KW"/>
</dbReference>
<dbReference type="Gramene" id="AUR62006146-RA">
    <property type="protein sequence ID" value="AUR62006146-RA:cds"/>
    <property type="gene ID" value="AUR62006146"/>
</dbReference>
<dbReference type="Proteomes" id="UP000596660">
    <property type="component" value="Unplaced"/>
</dbReference>
<accession>A0A803L2Q7</accession>
<proteinExistence type="predicted"/>
<organism evidence="6 7">
    <name type="scientific">Chenopodium quinoa</name>
    <name type="common">Quinoa</name>
    <dbReference type="NCBI Taxonomy" id="63459"/>
    <lineage>
        <taxon>Eukaryota</taxon>
        <taxon>Viridiplantae</taxon>
        <taxon>Streptophyta</taxon>
        <taxon>Embryophyta</taxon>
        <taxon>Tracheophyta</taxon>
        <taxon>Spermatophyta</taxon>
        <taxon>Magnoliopsida</taxon>
        <taxon>eudicotyledons</taxon>
        <taxon>Gunneridae</taxon>
        <taxon>Pentapetalae</taxon>
        <taxon>Caryophyllales</taxon>
        <taxon>Chenopodiaceae</taxon>
        <taxon>Chenopodioideae</taxon>
        <taxon>Atripliceae</taxon>
        <taxon>Chenopodium</taxon>
    </lineage>
</organism>
<sequence>MRQHSSGSSSSSNSRGVADPVIKCNCGRNVVPRTVKKGVNVGRKFYGCPFWLDTQCAMFRWISDINDGEDV</sequence>
<dbReference type="EnsemblPlants" id="AUR62006146-RA">
    <property type="protein sequence ID" value="AUR62006146-RA:cds"/>
    <property type="gene ID" value="AUR62006146"/>
</dbReference>
<dbReference type="InterPro" id="IPR010666">
    <property type="entry name" value="Znf_GRF"/>
</dbReference>
<evidence type="ECO:0000256" key="4">
    <source>
        <dbReference type="PROSITE-ProRule" id="PRU01343"/>
    </source>
</evidence>
<dbReference type="Pfam" id="PF06839">
    <property type="entry name" value="Zn_ribbon_GRF"/>
    <property type="match status" value="1"/>
</dbReference>
<feature type="domain" description="GRF-type" evidence="5">
    <location>
        <begin position="24"/>
        <end position="65"/>
    </location>
</feature>
<keyword evidence="1" id="KW-0479">Metal-binding</keyword>
<evidence type="ECO:0000256" key="3">
    <source>
        <dbReference type="ARBA" id="ARBA00022833"/>
    </source>
</evidence>
<keyword evidence="3" id="KW-0862">Zinc</keyword>